<dbReference type="GO" id="GO:0006508">
    <property type="term" value="P:proteolysis"/>
    <property type="evidence" value="ECO:0007669"/>
    <property type="project" value="UniProtKB-KW"/>
</dbReference>
<evidence type="ECO:0000256" key="3">
    <source>
        <dbReference type="ARBA" id="ARBA00022525"/>
    </source>
</evidence>
<feature type="domain" description="PKD" evidence="12">
    <location>
        <begin position="473"/>
        <end position="534"/>
    </location>
</feature>
<evidence type="ECO:0000313" key="13">
    <source>
        <dbReference type="EMBL" id="KFN44531.1"/>
    </source>
</evidence>
<comment type="similarity">
    <text evidence="2 9 10">Belongs to the peptidase S8 family.</text>
</comment>
<feature type="chain" id="PRO_5001869155" description="PKD domain-containing protein" evidence="11">
    <location>
        <begin position="23"/>
        <end position="542"/>
    </location>
</feature>
<dbReference type="RefSeq" id="WP_022968701.1">
    <property type="nucleotide sequence ID" value="NZ_ATVD01000002.1"/>
</dbReference>
<dbReference type="GO" id="GO:0005576">
    <property type="term" value="C:extracellular region"/>
    <property type="evidence" value="ECO:0007669"/>
    <property type="project" value="UniProtKB-SubCell"/>
</dbReference>
<dbReference type="InterPro" id="IPR035986">
    <property type="entry name" value="PKD_dom_sf"/>
</dbReference>
<dbReference type="PROSITE" id="PS00136">
    <property type="entry name" value="SUBTILASE_ASP"/>
    <property type="match status" value="1"/>
</dbReference>
<feature type="active site" description="Charge relay system" evidence="9">
    <location>
        <position position="219"/>
    </location>
</feature>
<dbReference type="InterPro" id="IPR034176">
    <property type="entry name" value="Peptidases_S8_13"/>
</dbReference>
<dbReference type="Pfam" id="PF18911">
    <property type="entry name" value="PKD_4"/>
    <property type="match status" value="1"/>
</dbReference>
<keyword evidence="4 9" id="KW-0645">Protease</keyword>
<dbReference type="InterPro" id="IPR036852">
    <property type="entry name" value="Peptidase_S8/S53_dom_sf"/>
</dbReference>
<proteinExistence type="inferred from homology"/>
<dbReference type="PROSITE" id="PS50093">
    <property type="entry name" value="PKD"/>
    <property type="match status" value="1"/>
</dbReference>
<gene>
    <name evidence="13" type="ORF">N789_00560</name>
</gene>
<protein>
    <recommendedName>
        <fullName evidence="12">PKD domain-containing protein</fullName>
    </recommendedName>
</protein>
<evidence type="ECO:0000256" key="9">
    <source>
        <dbReference type="PROSITE-ProRule" id="PRU01240"/>
    </source>
</evidence>
<dbReference type="CDD" id="cd07496">
    <property type="entry name" value="Peptidases_S8_13"/>
    <property type="match status" value="1"/>
</dbReference>
<keyword evidence="8" id="KW-0865">Zymogen</keyword>
<keyword evidence="5 11" id="KW-0732">Signal</keyword>
<evidence type="ECO:0000256" key="6">
    <source>
        <dbReference type="ARBA" id="ARBA00022801"/>
    </source>
</evidence>
<dbReference type="PANTHER" id="PTHR43806">
    <property type="entry name" value="PEPTIDASE S8"/>
    <property type="match status" value="1"/>
</dbReference>
<dbReference type="AlphaFoldDB" id="A0A091AYN5"/>
<dbReference type="InterPro" id="IPR023828">
    <property type="entry name" value="Peptidase_S8_Ser-AS"/>
</dbReference>
<evidence type="ECO:0000256" key="10">
    <source>
        <dbReference type="RuleBase" id="RU003355"/>
    </source>
</evidence>
<dbReference type="InterPro" id="IPR000209">
    <property type="entry name" value="Peptidase_S8/S53_dom"/>
</dbReference>
<keyword evidence="14" id="KW-1185">Reference proteome</keyword>
<dbReference type="PROSITE" id="PS00138">
    <property type="entry name" value="SUBTILASE_SER"/>
    <property type="match status" value="1"/>
</dbReference>
<feature type="signal peptide" evidence="11">
    <location>
        <begin position="1"/>
        <end position="22"/>
    </location>
</feature>
<comment type="subcellular location">
    <subcellularLocation>
        <location evidence="1">Secreted</location>
    </subcellularLocation>
</comment>
<accession>A0A091AYN5</accession>
<name>A0A091AYN5_9GAMM</name>
<dbReference type="SUPFAM" id="SSF52743">
    <property type="entry name" value="Subtilisin-like"/>
    <property type="match status" value="1"/>
</dbReference>
<dbReference type="CDD" id="cd00146">
    <property type="entry name" value="PKD"/>
    <property type="match status" value="1"/>
</dbReference>
<evidence type="ECO:0000256" key="7">
    <source>
        <dbReference type="ARBA" id="ARBA00022825"/>
    </source>
</evidence>
<dbReference type="GO" id="GO:0004252">
    <property type="term" value="F:serine-type endopeptidase activity"/>
    <property type="evidence" value="ECO:0007669"/>
    <property type="project" value="UniProtKB-UniRule"/>
</dbReference>
<dbReference type="OrthoDB" id="9790784at2"/>
<evidence type="ECO:0000256" key="11">
    <source>
        <dbReference type="SAM" id="SignalP"/>
    </source>
</evidence>
<feature type="active site" description="Charge relay system" evidence="9">
    <location>
        <position position="163"/>
    </location>
</feature>
<comment type="caution">
    <text evidence="13">The sequence shown here is derived from an EMBL/GenBank/DDBJ whole genome shotgun (WGS) entry which is preliminary data.</text>
</comment>
<evidence type="ECO:0000256" key="4">
    <source>
        <dbReference type="ARBA" id="ARBA00022670"/>
    </source>
</evidence>
<dbReference type="Pfam" id="PF00082">
    <property type="entry name" value="Peptidase_S8"/>
    <property type="match status" value="1"/>
</dbReference>
<dbReference type="PANTHER" id="PTHR43806:SF11">
    <property type="entry name" value="CEREVISIN-RELATED"/>
    <property type="match status" value="1"/>
</dbReference>
<dbReference type="Proteomes" id="UP000029385">
    <property type="component" value="Unassembled WGS sequence"/>
</dbReference>
<evidence type="ECO:0000256" key="8">
    <source>
        <dbReference type="ARBA" id="ARBA00023145"/>
    </source>
</evidence>
<keyword evidence="6 9" id="KW-0378">Hydrolase</keyword>
<evidence type="ECO:0000256" key="1">
    <source>
        <dbReference type="ARBA" id="ARBA00004613"/>
    </source>
</evidence>
<dbReference type="FunFam" id="3.40.50.200:FF:000022">
    <property type="entry name" value="Extracellular protease"/>
    <property type="match status" value="1"/>
</dbReference>
<dbReference type="InterPro" id="IPR013783">
    <property type="entry name" value="Ig-like_fold"/>
</dbReference>
<dbReference type="SUPFAM" id="SSF49299">
    <property type="entry name" value="PKD domain"/>
    <property type="match status" value="1"/>
</dbReference>
<feature type="active site" description="Charge relay system" evidence="9">
    <location>
        <position position="391"/>
    </location>
</feature>
<sequence length="542" mass="55526">MKKTLPCLPLLLAAFAANAVYAPPTLACRDGGGTEPTMVKRYVVRFRAPSTSATTDAQQAQTLSQFTAGFGARAQWVRRTAGGANVIRFLGSDPDAVAQALEQLAQRSDVAYVVEDKLVSAAVVPNDPMYSQLWGLTATPSGISAPSAWNRGTGTGAVIAVLDTGITAHPDLNANRLAGGYDFVSTQTSGNDGNGRDADASDPGDYYTLNCEMISSSWHGTHVSGTAAAVGNNAIGVVGVAYGAKILPVRVLGGGGGTMADVADGIIWAAGGAVPGVPLNPTPATVINMSLAGFSSCGPVEQEAIDFAINAGIPVVVAAGNWNTDASQFSPGNCNGVITVGATTNTGARASFSNYGPLVEISAPGVDILSTRNSGTTYPATPTYSLLSGTSMATPQVAGVVALMQSIYPRTPRQITQILQLTAKPLPVGCAPGCGAGIVNADAAATAAATWPAVLFHPERTSACSSSVVMYTTNNTSVDPDDAIVSVLWDYGDGRTSTDWSPTIKYPNASPNTRRITLTVTDAAGHSFSDAIDVDTHFSCTL</sequence>
<dbReference type="PROSITE" id="PS00137">
    <property type="entry name" value="SUBTILASE_HIS"/>
    <property type="match status" value="1"/>
</dbReference>
<dbReference type="InterPro" id="IPR015500">
    <property type="entry name" value="Peptidase_S8_subtilisin-rel"/>
</dbReference>
<keyword evidence="7 9" id="KW-0720">Serine protease</keyword>
<dbReference type="Gene3D" id="2.60.40.10">
    <property type="entry name" value="Immunoglobulins"/>
    <property type="match status" value="1"/>
</dbReference>
<dbReference type="Gene3D" id="3.40.50.200">
    <property type="entry name" value="Peptidase S8/S53 domain"/>
    <property type="match status" value="1"/>
</dbReference>
<evidence type="ECO:0000259" key="12">
    <source>
        <dbReference type="PROSITE" id="PS50093"/>
    </source>
</evidence>
<dbReference type="PROSITE" id="PS51892">
    <property type="entry name" value="SUBTILASE"/>
    <property type="match status" value="1"/>
</dbReference>
<dbReference type="STRING" id="1121015.GCA_000420545_01058"/>
<dbReference type="PATRIC" id="fig|1121015.4.peg.112"/>
<dbReference type="InterPro" id="IPR023827">
    <property type="entry name" value="Peptidase_S8_Asp-AS"/>
</dbReference>
<dbReference type="InterPro" id="IPR050131">
    <property type="entry name" value="Peptidase_S8_subtilisin-like"/>
</dbReference>
<dbReference type="EMBL" id="AVCI01000001">
    <property type="protein sequence ID" value="KFN44531.1"/>
    <property type="molecule type" value="Genomic_DNA"/>
</dbReference>
<reference evidence="13 14" key="1">
    <citation type="submission" date="2013-09" db="EMBL/GenBank/DDBJ databases">
        <title>Genome sequencing of Arenimonas oryziterrae.</title>
        <authorList>
            <person name="Chen F."/>
            <person name="Wang G."/>
        </authorList>
    </citation>
    <scope>NUCLEOTIDE SEQUENCE [LARGE SCALE GENOMIC DNA]</scope>
    <source>
        <strain evidence="13 14">YC6267</strain>
    </source>
</reference>
<evidence type="ECO:0000256" key="2">
    <source>
        <dbReference type="ARBA" id="ARBA00011073"/>
    </source>
</evidence>
<dbReference type="InterPro" id="IPR022398">
    <property type="entry name" value="Peptidase_S8_His-AS"/>
</dbReference>
<keyword evidence="3" id="KW-0964">Secreted</keyword>
<dbReference type="eggNOG" id="COG1404">
    <property type="taxonomic scope" value="Bacteria"/>
</dbReference>
<dbReference type="MEROPS" id="S08.110"/>
<evidence type="ECO:0000313" key="14">
    <source>
        <dbReference type="Proteomes" id="UP000029385"/>
    </source>
</evidence>
<evidence type="ECO:0000256" key="5">
    <source>
        <dbReference type="ARBA" id="ARBA00022729"/>
    </source>
</evidence>
<organism evidence="13 14">
    <name type="scientific">Arenimonas oryziterrae DSM 21050 = YC6267</name>
    <dbReference type="NCBI Taxonomy" id="1121015"/>
    <lineage>
        <taxon>Bacteria</taxon>
        <taxon>Pseudomonadati</taxon>
        <taxon>Pseudomonadota</taxon>
        <taxon>Gammaproteobacteria</taxon>
        <taxon>Lysobacterales</taxon>
        <taxon>Lysobacteraceae</taxon>
        <taxon>Arenimonas</taxon>
    </lineage>
</organism>
<dbReference type="InterPro" id="IPR000601">
    <property type="entry name" value="PKD_dom"/>
</dbReference>
<dbReference type="PRINTS" id="PR00723">
    <property type="entry name" value="SUBTILISIN"/>
</dbReference>